<evidence type="ECO:0000313" key="3">
    <source>
        <dbReference type="Proteomes" id="UP000007842"/>
    </source>
</evidence>
<dbReference type="Proteomes" id="UP000007842">
    <property type="component" value="Chromosome"/>
</dbReference>
<dbReference type="KEGG" id="scy:SCATT_16750"/>
<organism evidence="2 3">
    <name type="scientific">Streptantibioticus cattleyicolor (strain ATCC 35852 / DSM 46488 / JCM 4925 / NBRC 14057 / NRRL 8057)</name>
    <name type="common">Streptomyces cattleya</name>
    <dbReference type="NCBI Taxonomy" id="1003195"/>
    <lineage>
        <taxon>Bacteria</taxon>
        <taxon>Bacillati</taxon>
        <taxon>Actinomycetota</taxon>
        <taxon>Actinomycetes</taxon>
        <taxon>Kitasatosporales</taxon>
        <taxon>Streptomycetaceae</taxon>
        <taxon>Streptantibioticus</taxon>
    </lineage>
</organism>
<dbReference type="EMBL" id="CP003219">
    <property type="protein sequence ID" value="AEW94046.1"/>
    <property type="molecule type" value="Genomic_DNA"/>
</dbReference>
<dbReference type="HOGENOM" id="CLU_2453249_0_0_11"/>
<evidence type="ECO:0000256" key="1">
    <source>
        <dbReference type="SAM" id="MobiDB-lite"/>
    </source>
</evidence>
<gene>
    <name evidence="2" type="ordered locus">SCATT_16750</name>
</gene>
<evidence type="ECO:0000313" key="2">
    <source>
        <dbReference type="EMBL" id="AEW94046.1"/>
    </source>
</evidence>
<accession>G8WP13</accession>
<dbReference type="STRING" id="1003195.SCATT_16750"/>
<reference evidence="3" key="1">
    <citation type="submission" date="2011-12" db="EMBL/GenBank/DDBJ databases">
        <title>Complete genome sequence of Streptomyces cattleya strain DSM 46488.</title>
        <authorList>
            <person name="Ou H.-Y."/>
            <person name="Li P."/>
            <person name="Zhao C."/>
            <person name="O'Hagan D."/>
            <person name="Deng Z."/>
        </authorList>
    </citation>
    <scope>NUCLEOTIDE SEQUENCE [LARGE SCALE GENOMIC DNA]</scope>
    <source>
        <strain evidence="3">ATCC 35852 / DSM 46488 / JCM 4925 / NBRC 14057 / NRRL 8057</strain>
    </source>
</reference>
<dbReference type="AlphaFoldDB" id="G8WP13"/>
<feature type="region of interest" description="Disordered" evidence="1">
    <location>
        <begin position="52"/>
        <end position="75"/>
    </location>
</feature>
<dbReference type="OrthoDB" id="4314845at2"/>
<name>G8WP13_STREN</name>
<protein>
    <submittedName>
        <fullName evidence="2">Uncharacterized protein</fullName>
    </submittedName>
</protein>
<dbReference type="RefSeq" id="WP_014627672.1">
    <property type="nucleotide sequence ID" value="NC_016111.1"/>
</dbReference>
<keyword evidence="3" id="KW-1185">Reference proteome</keyword>
<sequence>MNALCRRPGRSALAAVMDPAAEWSTSDYLLARVSDALELNTYLYLKVHSEDGSNLTAPEPIPRPGEEKPTEEFEYASGEEVAHFLTHML</sequence>
<dbReference type="PATRIC" id="fig|1003195.29.peg.1681"/>
<proteinExistence type="predicted"/>